<gene>
    <name evidence="3" type="ORF">J2853_009536</name>
</gene>
<organism evidence="3 4">
    <name type="scientific">Streptosporangium lutulentum</name>
    <dbReference type="NCBI Taxonomy" id="1461250"/>
    <lineage>
        <taxon>Bacteria</taxon>
        <taxon>Bacillati</taxon>
        <taxon>Actinomycetota</taxon>
        <taxon>Actinomycetes</taxon>
        <taxon>Streptosporangiales</taxon>
        <taxon>Streptosporangiaceae</taxon>
        <taxon>Streptosporangium</taxon>
    </lineage>
</organism>
<proteinExistence type="predicted"/>
<keyword evidence="4" id="KW-1185">Reference proteome</keyword>
<dbReference type="RefSeq" id="WP_307569167.1">
    <property type="nucleotide sequence ID" value="NZ_JAUSQU010000002.1"/>
</dbReference>
<feature type="domain" description="AAA" evidence="2">
    <location>
        <begin position="47"/>
        <end position="87"/>
    </location>
</feature>
<dbReference type="InterPro" id="IPR050678">
    <property type="entry name" value="DNA_Partitioning_ATPase"/>
</dbReference>
<dbReference type="PANTHER" id="PTHR13696:SF52">
    <property type="entry name" value="PARA FAMILY PROTEIN CT_582"/>
    <property type="match status" value="1"/>
</dbReference>
<protein>
    <submittedName>
        <fullName evidence="3">Cellulose biosynthesis protein BcsQ</fullName>
    </submittedName>
</protein>
<name>A0ABT9QU03_9ACTN</name>
<dbReference type="Proteomes" id="UP001225356">
    <property type="component" value="Unassembled WGS sequence"/>
</dbReference>
<evidence type="ECO:0000313" key="3">
    <source>
        <dbReference type="EMBL" id="MDP9850240.1"/>
    </source>
</evidence>
<dbReference type="CDD" id="cd02042">
    <property type="entry name" value="ParAB_family"/>
    <property type="match status" value="1"/>
</dbReference>
<dbReference type="PANTHER" id="PTHR13696">
    <property type="entry name" value="P-LOOP CONTAINING NUCLEOSIDE TRIPHOSPHATE HYDROLASE"/>
    <property type="match status" value="1"/>
</dbReference>
<evidence type="ECO:0000313" key="4">
    <source>
        <dbReference type="Proteomes" id="UP001225356"/>
    </source>
</evidence>
<dbReference type="InterPro" id="IPR025669">
    <property type="entry name" value="AAA_dom"/>
</dbReference>
<dbReference type="InterPro" id="IPR027417">
    <property type="entry name" value="P-loop_NTPase"/>
</dbReference>
<evidence type="ECO:0000259" key="2">
    <source>
        <dbReference type="Pfam" id="PF13614"/>
    </source>
</evidence>
<feature type="region of interest" description="Disordered" evidence="1">
    <location>
        <begin position="1"/>
        <end position="22"/>
    </location>
</feature>
<dbReference type="SUPFAM" id="SSF52540">
    <property type="entry name" value="P-loop containing nucleoside triphosphate hydrolases"/>
    <property type="match status" value="1"/>
</dbReference>
<sequence length="260" mass="28342">MTLADAAALTPQSAEPEAKLPAPNQQFPLRVPLMEGKQNLRLPMPLIITIGNLKGGVGKTTSAFFIACYFALVYGLRVLVIDSDPLSQTGYSWYRAIVKAGMSWPFKLIPFPSKHVGDCIDDNSASGDYDVIIVDTGGESDEIFKAAVRKSHELIIAAAPTEGELERIPSSFVAAAEAAQGVPQEIRVRVLLTKVPPPQSKEGPDARVQLDEAGYDVFEAQATNWKWYRQAVKTTNPMDDLSEYEDIGDELVIEYIADAA</sequence>
<dbReference type="EMBL" id="JAUSQU010000002">
    <property type="protein sequence ID" value="MDP9850240.1"/>
    <property type="molecule type" value="Genomic_DNA"/>
</dbReference>
<comment type="caution">
    <text evidence="3">The sequence shown here is derived from an EMBL/GenBank/DDBJ whole genome shotgun (WGS) entry which is preliminary data.</text>
</comment>
<dbReference type="Gene3D" id="3.40.50.300">
    <property type="entry name" value="P-loop containing nucleotide triphosphate hydrolases"/>
    <property type="match status" value="1"/>
</dbReference>
<reference evidence="3 4" key="1">
    <citation type="submission" date="2023-07" db="EMBL/GenBank/DDBJ databases">
        <title>Sequencing the genomes of 1000 actinobacteria strains.</title>
        <authorList>
            <person name="Klenk H.-P."/>
        </authorList>
    </citation>
    <scope>NUCLEOTIDE SEQUENCE [LARGE SCALE GENOMIC DNA]</scope>
    <source>
        <strain evidence="3 4">DSM 46740</strain>
    </source>
</reference>
<evidence type="ECO:0000256" key="1">
    <source>
        <dbReference type="SAM" id="MobiDB-lite"/>
    </source>
</evidence>
<accession>A0ABT9QU03</accession>
<dbReference type="Pfam" id="PF13614">
    <property type="entry name" value="AAA_31"/>
    <property type="match status" value="1"/>
</dbReference>